<feature type="domain" description="Histidine kinase" evidence="11">
    <location>
        <begin position="471"/>
        <end position="692"/>
    </location>
</feature>
<comment type="function">
    <text evidence="7">Member of the two-component regulatory system BvgS/BvgA. Phosphorylates BvgA via a four-step phosphorelay in response to environmental signals.</text>
</comment>
<dbReference type="InterPro" id="IPR001789">
    <property type="entry name" value="Sig_transdc_resp-reg_receiver"/>
</dbReference>
<comment type="caution">
    <text evidence="13">The sequence shown here is derived from an EMBL/GenBank/DDBJ whole genome shotgun (WGS) entry which is preliminary data.</text>
</comment>
<dbReference type="Pfam" id="PF00512">
    <property type="entry name" value="HisKA"/>
    <property type="match status" value="1"/>
</dbReference>
<dbReference type="CDD" id="cd17546">
    <property type="entry name" value="REC_hyHK_CKI1_RcsC-like"/>
    <property type="match status" value="1"/>
</dbReference>
<dbReference type="InterPro" id="IPR003661">
    <property type="entry name" value="HisK_dim/P_dom"/>
</dbReference>
<dbReference type="PROSITE" id="PS50109">
    <property type="entry name" value="HIS_KIN"/>
    <property type="match status" value="1"/>
</dbReference>
<dbReference type="InterPro" id="IPR011006">
    <property type="entry name" value="CheY-like_superfamily"/>
</dbReference>
<dbReference type="InterPro" id="IPR005467">
    <property type="entry name" value="His_kinase_dom"/>
</dbReference>
<dbReference type="CDD" id="cd16922">
    <property type="entry name" value="HATPase_EvgS-ArcB-TorS-like"/>
    <property type="match status" value="1"/>
</dbReference>
<dbReference type="InterPro" id="IPR003594">
    <property type="entry name" value="HATPase_dom"/>
</dbReference>
<dbReference type="InterPro" id="IPR036097">
    <property type="entry name" value="HisK_dim/P_sf"/>
</dbReference>
<feature type="transmembrane region" description="Helical" evidence="10">
    <location>
        <begin position="306"/>
        <end position="330"/>
    </location>
</feature>
<dbReference type="EMBL" id="QVXO01000006">
    <property type="protein sequence ID" value="RPJ92658.1"/>
    <property type="molecule type" value="Genomic_DNA"/>
</dbReference>
<dbReference type="AlphaFoldDB" id="A0A424WHA7"/>
<keyword evidence="10" id="KW-1133">Transmembrane helix</keyword>
<evidence type="ECO:0000256" key="6">
    <source>
        <dbReference type="ARBA" id="ARBA00023026"/>
    </source>
</evidence>
<keyword evidence="4" id="KW-0732">Signal</keyword>
<dbReference type="Proteomes" id="UP000285324">
    <property type="component" value="Unassembled WGS sequence"/>
</dbReference>
<evidence type="ECO:0000313" key="14">
    <source>
        <dbReference type="Proteomes" id="UP000285324"/>
    </source>
</evidence>
<dbReference type="Gene3D" id="3.30.565.10">
    <property type="entry name" value="Histidine kinase-like ATPase, C-terminal domain"/>
    <property type="match status" value="1"/>
</dbReference>
<evidence type="ECO:0000256" key="9">
    <source>
        <dbReference type="PROSITE-ProRule" id="PRU00169"/>
    </source>
</evidence>
<dbReference type="SUPFAM" id="SSF55874">
    <property type="entry name" value="ATPase domain of HSP90 chaperone/DNA topoisomerase II/histidine kinase"/>
    <property type="match status" value="1"/>
</dbReference>
<dbReference type="InterPro" id="IPR004358">
    <property type="entry name" value="Sig_transdc_His_kin-like_C"/>
</dbReference>
<dbReference type="FunFam" id="3.30.565.10:FF:000010">
    <property type="entry name" value="Sensor histidine kinase RcsC"/>
    <property type="match status" value="1"/>
</dbReference>
<dbReference type="SMART" id="SM00387">
    <property type="entry name" value="HATPase_c"/>
    <property type="match status" value="1"/>
</dbReference>
<dbReference type="CDD" id="cd00082">
    <property type="entry name" value="HisKA"/>
    <property type="match status" value="1"/>
</dbReference>
<feature type="domain" description="Response regulatory" evidence="12">
    <location>
        <begin position="824"/>
        <end position="938"/>
    </location>
</feature>
<evidence type="ECO:0000256" key="3">
    <source>
        <dbReference type="ARBA" id="ARBA00022553"/>
    </source>
</evidence>
<dbReference type="PRINTS" id="PR00344">
    <property type="entry name" value="BCTRLSENSOR"/>
</dbReference>
<dbReference type="GO" id="GO:0000155">
    <property type="term" value="F:phosphorelay sensor kinase activity"/>
    <property type="evidence" value="ECO:0007669"/>
    <property type="project" value="InterPro"/>
</dbReference>
<name>A0A424WHA7_ALCXX</name>
<dbReference type="EC" id="2.7.13.3" evidence="2"/>
<evidence type="ECO:0000256" key="2">
    <source>
        <dbReference type="ARBA" id="ARBA00012438"/>
    </source>
</evidence>
<dbReference type="SMART" id="SM00448">
    <property type="entry name" value="REC"/>
    <property type="match status" value="1"/>
</dbReference>
<evidence type="ECO:0000256" key="1">
    <source>
        <dbReference type="ARBA" id="ARBA00000085"/>
    </source>
</evidence>
<keyword evidence="10" id="KW-0812">Transmembrane</keyword>
<reference evidence="13 14" key="1">
    <citation type="submission" date="2018-08" db="EMBL/GenBank/DDBJ databases">
        <title>Achromobacter xylosoxidans Genome sequencing and assembly.</title>
        <authorList>
            <person name="Wang R."/>
            <person name="Rensing C."/>
            <person name="Li Y."/>
        </authorList>
    </citation>
    <scope>NUCLEOTIDE SEQUENCE [LARGE SCALE GENOMIC DNA]</scope>
    <source>
        <strain evidence="13 14">GD003A</strain>
    </source>
</reference>
<dbReference type="PROSITE" id="PS50110">
    <property type="entry name" value="RESPONSE_REGULATORY"/>
    <property type="match status" value="1"/>
</dbReference>
<dbReference type="Gene3D" id="1.10.287.130">
    <property type="match status" value="1"/>
</dbReference>
<evidence type="ECO:0000313" key="13">
    <source>
        <dbReference type="EMBL" id="RPJ92658.1"/>
    </source>
</evidence>
<dbReference type="SMART" id="SM00388">
    <property type="entry name" value="HisKA"/>
    <property type="match status" value="1"/>
</dbReference>
<comment type="catalytic activity">
    <reaction evidence="1">
        <text>ATP + protein L-histidine = ADP + protein N-phospho-L-histidine.</text>
        <dbReference type="EC" id="2.7.13.3"/>
    </reaction>
</comment>
<keyword evidence="3 9" id="KW-0597">Phosphoprotein</keyword>
<dbReference type="InterPro" id="IPR036890">
    <property type="entry name" value="HATPase_C_sf"/>
</dbReference>
<keyword evidence="5" id="KW-0902">Two-component regulatory system</keyword>
<sequence length="941" mass="101952">MPVQESQPLSHDNVEVPLRGPTLLLHLFALALLACIGAAAALSLYWAFSDTVSAYRRQMNAAAYTAQLFFDQREILLRSLSSSAVRNTDRAPVSQTPRFFGNTRQIEVFPLQEEQDAYDWALILTPRDLNDVGLAHTQLLYSSVRTGQTSLLVPLPGHEQNEMDPAKQRWIARALAAADPSLDPAGRHPIVWLRPPMDQTNRLYLYTPMDSTAPDSGWIGLEVVDIDAAIDLSPLIGGSYALYDQDGAPVLHSPAASFLAMSSPRDAHADSFGWSGPGLLPEYVVLNKSVGAAGWRLVYHTPISRILGNTAFAVQATLAAAVLLLAAVVLGARHIKKTLIAPAIQQYEALADSVSLTRKLVEVAPVGLCLLRRADHKLILSNELARQWLLSDAGLLCSAATSAGLNSTREYALQDGRNVHITFAGITYRGQEVVLCGINDITPFKQVERSIMRAKLDADAANHAKTVFLTTMSHEIRTPLFGILGTLEMLGLTAVDNQQRQYLETMQQSSSTLLRTINDTLDLSRIEAGYLELESEAYSPAELLDAVVSGYAARAESKGLHLYAVADVQAPASVLGDLTRTRQILNNLVSNAIKFTDSGQIVLRLRVLRSGTETATLRFQVADTGVGIPPEHHTQLFEPYYRAESGQSGAVPGTGLGLAICARLSEMMGGSLQAVSEPGLGTSISLDLTLPLAGGVRDDTRVRLDATPVFVRGAVNEVVNNLCHWLRHWGALALPYQAEDHNQAEAGVLVDAWPRVPNPSHWSGARVIACPPGTLPRQDQARSSWMANAYSLADIAAAVRQAQDGAAAKESLETKAVREVLDMRLLVVEDNLVSQHILREQLEHLGCTVVLAANGREALARPDVTAFDAILTDLQMPQMDGHELTLALRSQGYTRPVVGITANAFTEDLRRSAAVGMTKVLLKPLPIDALRQTLVALKEAS</sequence>
<keyword evidence="6" id="KW-0843">Virulence</keyword>
<evidence type="ECO:0000256" key="4">
    <source>
        <dbReference type="ARBA" id="ARBA00022729"/>
    </source>
</evidence>
<dbReference type="Gene3D" id="3.40.50.2300">
    <property type="match status" value="1"/>
</dbReference>
<keyword evidence="10" id="KW-0472">Membrane</keyword>
<dbReference type="PANTHER" id="PTHR45339:SF1">
    <property type="entry name" value="HYBRID SIGNAL TRANSDUCTION HISTIDINE KINASE J"/>
    <property type="match status" value="1"/>
</dbReference>
<accession>A0A424WHA7</accession>
<evidence type="ECO:0000256" key="5">
    <source>
        <dbReference type="ARBA" id="ARBA00023012"/>
    </source>
</evidence>
<evidence type="ECO:0000256" key="7">
    <source>
        <dbReference type="ARBA" id="ARBA00058004"/>
    </source>
</evidence>
<protein>
    <recommendedName>
        <fullName evidence="8">Virulence sensor protein BvgS</fullName>
        <ecNumber evidence="2">2.7.13.3</ecNumber>
    </recommendedName>
</protein>
<dbReference type="Pfam" id="PF02518">
    <property type="entry name" value="HATPase_c"/>
    <property type="match status" value="1"/>
</dbReference>
<dbReference type="SUPFAM" id="SSF52172">
    <property type="entry name" value="CheY-like"/>
    <property type="match status" value="1"/>
</dbReference>
<organism evidence="13 14">
    <name type="scientific">Alcaligenes xylosoxydans xylosoxydans</name>
    <name type="common">Achromobacter xylosoxidans</name>
    <dbReference type="NCBI Taxonomy" id="85698"/>
    <lineage>
        <taxon>Bacteria</taxon>
        <taxon>Pseudomonadati</taxon>
        <taxon>Pseudomonadota</taxon>
        <taxon>Betaproteobacteria</taxon>
        <taxon>Burkholderiales</taxon>
        <taxon>Alcaligenaceae</taxon>
        <taxon>Achromobacter</taxon>
    </lineage>
</organism>
<feature type="modified residue" description="4-aspartylphosphate" evidence="9">
    <location>
        <position position="873"/>
    </location>
</feature>
<dbReference type="OrthoDB" id="8570858at2"/>
<evidence type="ECO:0000256" key="10">
    <source>
        <dbReference type="SAM" id="Phobius"/>
    </source>
</evidence>
<dbReference type="PANTHER" id="PTHR45339">
    <property type="entry name" value="HYBRID SIGNAL TRANSDUCTION HISTIDINE KINASE J"/>
    <property type="match status" value="1"/>
</dbReference>
<feature type="transmembrane region" description="Helical" evidence="10">
    <location>
        <begin position="23"/>
        <end position="48"/>
    </location>
</feature>
<dbReference type="Pfam" id="PF00072">
    <property type="entry name" value="Response_reg"/>
    <property type="match status" value="1"/>
</dbReference>
<evidence type="ECO:0000256" key="8">
    <source>
        <dbReference type="ARBA" id="ARBA00070152"/>
    </source>
</evidence>
<evidence type="ECO:0000259" key="11">
    <source>
        <dbReference type="PROSITE" id="PS50109"/>
    </source>
</evidence>
<dbReference type="SUPFAM" id="SSF47384">
    <property type="entry name" value="Homodimeric domain of signal transducing histidine kinase"/>
    <property type="match status" value="1"/>
</dbReference>
<proteinExistence type="predicted"/>
<evidence type="ECO:0000259" key="12">
    <source>
        <dbReference type="PROSITE" id="PS50110"/>
    </source>
</evidence>
<gene>
    <name evidence="13" type="ORF">DY367_05905</name>
</gene>